<gene>
    <name evidence="1" type="ORF">L9G74_00630</name>
</gene>
<name>A0ABT2FF90_9GAMM</name>
<proteinExistence type="predicted"/>
<evidence type="ECO:0000313" key="2">
    <source>
        <dbReference type="Proteomes" id="UP001201549"/>
    </source>
</evidence>
<dbReference type="EMBL" id="JAKOGG010000001">
    <property type="protein sequence ID" value="MCS4554939.1"/>
    <property type="molecule type" value="Genomic_DNA"/>
</dbReference>
<dbReference type="Proteomes" id="UP001201549">
    <property type="component" value="Unassembled WGS sequence"/>
</dbReference>
<reference evidence="2" key="2">
    <citation type="submission" date="2023-07" db="EMBL/GenBank/DDBJ databases">
        <title>Shewanella mangrovi sp. nov., an acetaldehyde- degrading bacterium isolated from mangrove sediment.</title>
        <authorList>
            <person name="Liu Y."/>
        </authorList>
    </citation>
    <scope>NUCLEOTIDE SEQUENCE [LARGE SCALE GENOMIC DNA]</scope>
    <source>
        <strain evidence="2">C32</strain>
    </source>
</reference>
<reference evidence="1 2" key="1">
    <citation type="submission" date="2022-02" db="EMBL/GenBank/DDBJ databases">
        <authorList>
            <person name="Zhuang L."/>
        </authorList>
    </citation>
    <scope>NUCLEOTIDE SEQUENCE [LARGE SCALE GENOMIC DNA]</scope>
    <source>
        <strain evidence="1 2">C32</strain>
    </source>
</reference>
<sequence>MSDKPAFSRALTQRKPAIEQCSLSVFWEVIPMDFQLLTAVDSFVTDGVVVKSDEVTNTSG</sequence>
<keyword evidence="2" id="KW-1185">Reference proteome</keyword>
<dbReference type="RefSeq" id="WP_238894277.1">
    <property type="nucleotide sequence ID" value="NZ_JAKOGG010000001.1"/>
</dbReference>
<protein>
    <submittedName>
        <fullName evidence="1">Uncharacterized protein</fullName>
    </submittedName>
</protein>
<evidence type="ECO:0000313" key="1">
    <source>
        <dbReference type="EMBL" id="MCS4554939.1"/>
    </source>
</evidence>
<accession>A0ABT2FF90</accession>
<organism evidence="1 2">
    <name type="scientific">Shewanella electrica</name>
    <dbReference type="NCBI Taxonomy" id="515560"/>
    <lineage>
        <taxon>Bacteria</taxon>
        <taxon>Pseudomonadati</taxon>
        <taxon>Pseudomonadota</taxon>
        <taxon>Gammaproteobacteria</taxon>
        <taxon>Alteromonadales</taxon>
        <taxon>Shewanellaceae</taxon>
        <taxon>Shewanella</taxon>
    </lineage>
</organism>
<comment type="caution">
    <text evidence="1">The sequence shown here is derived from an EMBL/GenBank/DDBJ whole genome shotgun (WGS) entry which is preliminary data.</text>
</comment>